<dbReference type="OrthoDB" id="10537741at2759"/>
<evidence type="ECO:0000313" key="2">
    <source>
        <dbReference type="EMBL" id="EON68874.1"/>
    </source>
</evidence>
<dbReference type="RefSeq" id="XP_007784191.1">
    <property type="nucleotide sequence ID" value="XM_007786001.1"/>
</dbReference>
<accession>R7Z4D1</accession>
<dbReference type="AlphaFoldDB" id="R7Z4D1"/>
<feature type="compositionally biased region" description="Low complexity" evidence="1">
    <location>
        <begin position="260"/>
        <end position="269"/>
    </location>
</feature>
<dbReference type="EMBL" id="JH767602">
    <property type="protein sequence ID" value="EON68874.1"/>
    <property type="molecule type" value="Genomic_DNA"/>
</dbReference>
<evidence type="ECO:0000313" key="3">
    <source>
        <dbReference type="Proteomes" id="UP000016924"/>
    </source>
</evidence>
<dbReference type="Proteomes" id="UP000016924">
    <property type="component" value="Unassembled WGS sequence"/>
</dbReference>
<feature type="compositionally biased region" description="Basic and acidic residues" evidence="1">
    <location>
        <begin position="355"/>
        <end position="381"/>
    </location>
</feature>
<dbReference type="HOGENOM" id="CLU_466921_0_0_1"/>
<feature type="region of interest" description="Disordered" evidence="1">
    <location>
        <begin position="284"/>
        <end position="312"/>
    </location>
</feature>
<feature type="compositionally biased region" description="Polar residues" evidence="1">
    <location>
        <begin position="438"/>
        <end position="451"/>
    </location>
</feature>
<sequence length="584" mass="63047">MATFGDLSANQYWGMAQNLPADAQQQQHVQMPQATAAPLFTAPANFAGGQHHPVAFAQQHPGAFEQQPQQWVQPDIYQPYVQQVQQPRHYHHHEMAMPVAMQPFDHRQHQQAWLQSVAPQLQQYQQHQQLYYSYGPYQGQPMGATITPNPHHHQYHMAHQMPAAVAPSFQHQAPAFRLGPDFFSPPVIPPEQDLISAVAATIPFAPPNPSEDAFWASAAAGLARRQGREVLVVPDSPPRPAPHQDDVVFVAEMPRASVAAQQQEPVVVPDSPPRAPITTDLGTVASSAGVTGGPHQDAGASQEPEPSPAAGATEAVPIDLTTAPAPKERVVNPRKVVGVGIDGRPCREYAWMKEAKEEAKKEAELKKNREAREKAQREVRERLKKKAEKRKEEEGKKAKAAERAEAKKRKRASDELVEEGSAAAGSARPKKARKSTKEQTSPTASEGTQLLSPPVSEKDDFDALTAAMEAEFMACADFEEVEHAPPPPQSAAAANALEAPLGAGQTLAAPSAEPPAAVLAPEQTSAPPSANTSEPLWAAEQSSAAAADNSLDGAEDDDYDELFDEKEPAPILTLSLPGTGCRKR</sequence>
<keyword evidence="3" id="KW-1185">Reference proteome</keyword>
<feature type="region of interest" description="Disordered" evidence="1">
    <location>
        <begin position="355"/>
        <end position="463"/>
    </location>
</feature>
<feature type="region of interest" description="Disordered" evidence="1">
    <location>
        <begin position="260"/>
        <end position="279"/>
    </location>
</feature>
<evidence type="ECO:0000256" key="1">
    <source>
        <dbReference type="SAM" id="MobiDB-lite"/>
    </source>
</evidence>
<feature type="region of interest" description="Disordered" evidence="1">
    <location>
        <begin position="478"/>
        <end position="584"/>
    </location>
</feature>
<feature type="compositionally biased region" description="Acidic residues" evidence="1">
    <location>
        <begin position="553"/>
        <end position="564"/>
    </location>
</feature>
<feature type="compositionally biased region" description="Polar residues" evidence="1">
    <location>
        <begin position="522"/>
        <end position="534"/>
    </location>
</feature>
<protein>
    <submittedName>
        <fullName evidence="2">Uncharacterized protein</fullName>
    </submittedName>
</protein>
<dbReference type="GeneID" id="19905443"/>
<gene>
    <name evidence="2" type="ORF">W97_08132</name>
</gene>
<name>R7Z4D1_CONA1</name>
<reference evidence="3" key="1">
    <citation type="submission" date="2012-06" db="EMBL/GenBank/DDBJ databases">
        <title>The genome sequence of Coniosporium apollinis CBS 100218.</title>
        <authorList>
            <consortium name="The Broad Institute Genome Sequencing Platform"/>
            <person name="Cuomo C."/>
            <person name="Gorbushina A."/>
            <person name="Noack S."/>
            <person name="Walker B."/>
            <person name="Young S.K."/>
            <person name="Zeng Q."/>
            <person name="Gargeya S."/>
            <person name="Fitzgerald M."/>
            <person name="Haas B."/>
            <person name="Abouelleil A."/>
            <person name="Alvarado L."/>
            <person name="Arachchi H.M."/>
            <person name="Berlin A.M."/>
            <person name="Chapman S.B."/>
            <person name="Goldberg J."/>
            <person name="Griggs A."/>
            <person name="Gujja S."/>
            <person name="Hansen M."/>
            <person name="Howarth C."/>
            <person name="Imamovic A."/>
            <person name="Larimer J."/>
            <person name="McCowan C."/>
            <person name="Montmayeur A."/>
            <person name="Murphy C."/>
            <person name="Neiman D."/>
            <person name="Pearson M."/>
            <person name="Priest M."/>
            <person name="Roberts A."/>
            <person name="Saif S."/>
            <person name="Shea T."/>
            <person name="Sisk P."/>
            <person name="Sykes S."/>
            <person name="Wortman J."/>
            <person name="Nusbaum C."/>
            <person name="Birren B."/>
        </authorList>
    </citation>
    <scope>NUCLEOTIDE SEQUENCE [LARGE SCALE GENOMIC DNA]</scope>
    <source>
        <strain evidence="3">CBS 100218</strain>
    </source>
</reference>
<organism evidence="2 3">
    <name type="scientific">Coniosporium apollinis (strain CBS 100218)</name>
    <name type="common">Rock-inhabiting black yeast</name>
    <dbReference type="NCBI Taxonomy" id="1168221"/>
    <lineage>
        <taxon>Eukaryota</taxon>
        <taxon>Fungi</taxon>
        <taxon>Dikarya</taxon>
        <taxon>Ascomycota</taxon>
        <taxon>Pezizomycotina</taxon>
        <taxon>Dothideomycetes</taxon>
        <taxon>Dothideomycetes incertae sedis</taxon>
        <taxon>Coniosporium</taxon>
    </lineage>
</organism>
<feature type="compositionally biased region" description="Low complexity" evidence="1">
    <location>
        <begin position="538"/>
        <end position="547"/>
    </location>
</feature>
<feature type="compositionally biased region" description="Basic and acidic residues" evidence="1">
    <location>
        <begin position="389"/>
        <end position="405"/>
    </location>
</feature>
<feature type="compositionally biased region" description="Low complexity" evidence="1">
    <location>
        <begin position="490"/>
        <end position="503"/>
    </location>
</feature>
<proteinExistence type="predicted"/>